<evidence type="ECO:0000256" key="7">
    <source>
        <dbReference type="ARBA" id="ARBA00022741"/>
    </source>
</evidence>
<dbReference type="InterPro" id="IPR003660">
    <property type="entry name" value="HAMP_dom"/>
</dbReference>
<dbReference type="InterPro" id="IPR036097">
    <property type="entry name" value="HisK_dim/P_sf"/>
</dbReference>
<evidence type="ECO:0000256" key="2">
    <source>
        <dbReference type="ARBA" id="ARBA00004651"/>
    </source>
</evidence>
<dbReference type="PRINTS" id="PR00344">
    <property type="entry name" value="BCTRLSENSOR"/>
</dbReference>
<dbReference type="SUPFAM" id="SSF47384">
    <property type="entry name" value="Homodimeric domain of signal transducing histidine kinase"/>
    <property type="match status" value="1"/>
</dbReference>
<dbReference type="InterPro" id="IPR035965">
    <property type="entry name" value="PAS-like_dom_sf"/>
</dbReference>
<dbReference type="SUPFAM" id="SSF158472">
    <property type="entry name" value="HAMP domain-like"/>
    <property type="match status" value="1"/>
</dbReference>
<dbReference type="Gene3D" id="6.10.340.10">
    <property type="match status" value="1"/>
</dbReference>
<dbReference type="SUPFAM" id="SSF55785">
    <property type="entry name" value="PYP-like sensor domain (PAS domain)"/>
    <property type="match status" value="1"/>
</dbReference>
<evidence type="ECO:0000256" key="3">
    <source>
        <dbReference type="ARBA" id="ARBA00012438"/>
    </source>
</evidence>
<keyword evidence="16" id="KW-1185">Reference proteome</keyword>
<feature type="domain" description="HAMP" evidence="14">
    <location>
        <begin position="192"/>
        <end position="244"/>
    </location>
</feature>
<dbReference type="Pfam" id="PF00672">
    <property type="entry name" value="HAMP"/>
    <property type="match status" value="1"/>
</dbReference>
<dbReference type="Proteomes" id="UP001519272">
    <property type="component" value="Unassembled WGS sequence"/>
</dbReference>
<dbReference type="InterPro" id="IPR013767">
    <property type="entry name" value="PAS_fold"/>
</dbReference>
<dbReference type="Pfam" id="PF02518">
    <property type="entry name" value="HATPase_c"/>
    <property type="match status" value="1"/>
</dbReference>
<name>A0ABS4FVT8_9BACL</name>
<evidence type="ECO:0000256" key="1">
    <source>
        <dbReference type="ARBA" id="ARBA00000085"/>
    </source>
</evidence>
<evidence type="ECO:0000259" key="14">
    <source>
        <dbReference type="PROSITE" id="PS50885"/>
    </source>
</evidence>
<keyword evidence="6 15" id="KW-0808">Transferase</keyword>
<dbReference type="PROSITE" id="PS50885">
    <property type="entry name" value="HAMP"/>
    <property type="match status" value="1"/>
</dbReference>
<comment type="catalytic activity">
    <reaction evidence="1">
        <text>ATP + protein L-histidine = ADP + protein N-phospho-L-histidine.</text>
        <dbReference type="EC" id="2.7.13.3"/>
    </reaction>
</comment>
<evidence type="ECO:0000256" key="9">
    <source>
        <dbReference type="ARBA" id="ARBA00022840"/>
    </source>
</evidence>
<dbReference type="CDD" id="cd16922">
    <property type="entry name" value="HATPase_EvgS-ArcB-TorS-like"/>
    <property type="match status" value="1"/>
</dbReference>
<reference evidence="15 16" key="1">
    <citation type="submission" date="2021-03" db="EMBL/GenBank/DDBJ databases">
        <title>Genomic Encyclopedia of Type Strains, Phase IV (KMG-IV): sequencing the most valuable type-strain genomes for metagenomic binning, comparative biology and taxonomic classification.</title>
        <authorList>
            <person name="Goeker M."/>
        </authorList>
    </citation>
    <scope>NUCLEOTIDE SEQUENCE [LARGE SCALE GENOMIC DNA]</scope>
    <source>
        <strain evidence="15 16">DSM 14349</strain>
    </source>
</reference>
<dbReference type="PROSITE" id="PS50109">
    <property type="entry name" value="HIS_KIN"/>
    <property type="match status" value="1"/>
</dbReference>
<evidence type="ECO:0000313" key="16">
    <source>
        <dbReference type="Proteomes" id="UP001519272"/>
    </source>
</evidence>
<dbReference type="InterPro" id="IPR036890">
    <property type="entry name" value="HATPase_C_sf"/>
</dbReference>
<dbReference type="InterPro" id="IPR031967">
    <property type="entry name" value="PhoR_single_Cache-like_dom"/>
</dbReference>
<keyword evidence="7" id="KW-0547">Nucleotide-binding</keyword>
<proteinExistence type="predicted"/>
<feature type="domain" description="Histidine kinase" evidence="12">
    <location>
        <begin position="379"/>
        <end position="601"/>
    </location>
</feature>
<dbReference type="SMART" id="SM00091">
    <property type="entry name" value="PAS"/>
    <property type="match status" value="1"/>
</dbReference>
<evidence type="ECO:0000256" key="10">
    <source>
        <dbReference type="ARBA" id="ARBA00023012"/>
    </source>
</evidence>
<dbReference type="EC" id="2.7.13.3" evidence="3"/>
<dbReference type="InterPro" id="IPR000014">
    <property type="entry name" value="PAS"/>
</dbReference>
<evidence type="ECO:0000313" key="15">
    <source>
        <dbReference type="EMBL" id="MBP1906708.1"/>
    </source>
</evidence>
<dbReference type="Pfam" id="PF16736">
    <property type="entry name" value="sCache_like"/>
    <property type="match status" value="1"/>
</dbReference>
<dbReference type="CDD" id="cd00082">
    <property type="entry name" value="HisKA"/>
    <property type="match status" value="1"/>
</dbReference>
<protein>
    <recommendedName>
        <fullName evidence="3">histidine kinase</fullName>
        <ecNumber evidence="3">2.7.13.3</ecNumber>
    </recommendedName>
</protein>
<dbReference type="CDD" id="cd00130">
    <property type="entry name" value="PAS"/>
    <property type="match status" value="1"/>
</dbReference>
<keyword evidence="10" id="KW-0902">Two-component regulatory system</keyword>
<dbReference type="InterPro" id="IPR050351">
    <property type="entry name" value="BphY/WalK/GraS-like"/>
</dbReference>
<keyword evidence="11" id="KW-0472">Membrane</keyword>
<dbReference type="NCBIfam" id="NF046044">
    <property type="entry name" value="PnpS"/>
    <property type="match status" value="1"/>
</dbReference>
<dbReference type="SUPFAM" id="SSF55874">
    <property type="entry name" value="ATPase domain of HSP90 chaperone/DNA topoisomerase II/histidine kinase"/>
    <property type="match status" value="1"/>
</dbReference>
<keyword evidence="9" id="KW-0067">ATP-binding</keyword>
<dbReference type="PROSITE" id="PS50112">
    <property type="entry name" value="PAS"/>
    <property type="match status" value="1"/>
</dbReference>
<evidence type="ECO:0000256" key="5">
    <source>
        <dbReference type="ARBA" id="ARBA00022553"/>
    </source>
</evidence>
<dbReference type="InterPro" id="IPR003661">
    <property type="entry name" value="HisK_dim/P_dom"/>
</dbReference>
<sequence length="604" mass="68012">MRTFRTNLTLIIMALIGLSMLASGLILAQIFKNSHIEALELNMGREIKLLETTFDFRPADGSPQVTEYYTSKAKELEKLIDSRVTFIGLNGVVIGDSEMDAARMDNHLSRKEIISAKNGKIGSAIRFSDTIGEDMLYVADYVKSSNGFEGYIRLSMSLSNVSEGLNKGWMLMIGGLIVLFLAAAIVSYRIASSLTKPLEHITKVANDISKLDYDARVKLTRTDEIGQLGLAINGMADSLQQQLKRIRENEHLLQSVLANMTGGILMIDPQNRVVLINAEAQQILKMKEHQLLGKPYQAIKRNYEFTKFIEAGLESKERLQEERHVYDPEDRILHFDGVPMYEGNESNGDVRMFKGMLFLLQDVTDIRRLEVMRSEFVANVSHELKTPIAAVKGFAETLLTGGVQDEETARSFLKIIYDEGDRLNRLIGDILDLSKIESRRVMLEYEPVHVKDLFDRIFEVLHSSASKKSISMQHSIADYIFIEGDEDRLRQIFMNVLSNAISYTPEGGRVRVEAKINHENEENERIIITVSDTGIGIPKKDLPRIFERFYRVDKARSRSSGGTGLGLSIVKHLVELHHGTITVESKVGEGSSFILDLPVMHNLD</sequence>
<dbReference type="InterPro" id="IPR005467">
    <property type="entry name" value="His_kinase_dom"/>
</dbReference>
<dbReference type="SMART" id="SM00387">
    <property type="entry name" value="HATPase_c"/>
    <property type="match status" value="1"/>
</dbReference>
<dbReference type="SMART" id="SM00388">
    <property type="entry name" value="HisKA"/>
    <property type="match status" value="1"/>
</dbReference>
<gene>
    <name evidence="15" type="ORF">J2Z32_003372</name>
</gene>
<dbReference type="GO" id="GO:0004673">
    <property type="term" value="F:protein histidine kinase activity"/>
    <property type="evidence" value="ECO:0007669"/>
    <property type="project" value="UniProtKB-EC"/>
</dbReference>
<evidence type="ECO:0000256" key="11">
    <source>
        <dbReference type="ARBA" id="ARBA00023136"/>
    </source>
</evidence>
<dbReference type="EMBL" id="JAGGKG010000018">
    <property type="protein sequence ID" value="MBP1906708.1"/>
    <property type="molecule type" value="Genomic_DNA"/>
</dbReference>
<evidence type="ECO:0000256" key="4">
    <source>
        <dbReference type="ARBA" id="ARBA00022475"/>
    </source>
</evidence>
<dbReference type="PANTHER" id="PTHR45453:SF1">
    <property type="entry name" value="PHOSPHATE REGULON SENSOR PROTEIN PHOR"/>
    <property type="match status" value="1"/>
</dbReference>
<dbReference type="Pfam" id="PF00512">
    <property type="entry name" value="HisKA"/>
    <property type="match status" value="1"/>
</dbReference>
<organism evidence="15 16">
    <name type="scientific">Paenibacillus turicensis</name>
    <dbReference type="NCBI Taxonomy" id="160487"/>
    <lineage>
        <taxon>Bacteria</taxon>
        <taxon>Bacillati</taxon>
        <taxon>Bacillota</taxon>
        <taxon>Bacilli</taxon>
        <taxon>Bacillales</taxon>
        <taxon>Paenibacillaceae</taxon>
        <taxon>Paenibacillus</taxon>
    </lineage>
</organism>
<comment type="caution">
    <text evidence="15">The sequence shown here is derived from an EMBL/GenBank/DDBJ whole genome shotgun (WGS) entry which is preliminary data.</text>
</comment>
<dbReference type="PANTHER" id="PTHR45453">
    <property type="entry name" value="PHOSPHATE REGULON SENSOR PROTEIN PHOR"/>
    <property type="match status" value="1"/>
</dbReference>
<dbReference type="Gene3D" id="1.10.287.130">
    <property type="match status" value="1"/>
</dbReference>
<evidence type="ECO:0000259" key="13">
    <source>
        <dbReference type="PROSITE" id="PS50112"/>
    </source>
</evidence>
<comment type="subcellular location">
    <subcellularLocation>
        <location evidence="2">Cell membrane</location>
        <topology evidence="2">Multi-pass membrane protein</topology>
    </subcellularLocation>
</comment>
<dbReference type="Pfam" id="PF00989">
    <property type="entry name" value="PAS"/>
    <property type="match status" value="1"/>
</dbReference>
<evidence type="ECO:0000259" key="12">
    <source>
        <dbReference type="PROSITE" id="PS50109"/>
    </source>
</evidence>
<dbReference type="Gene3D" id="3.30.565.10">
    <property type="entry name" value="Histidine kinase-like ATPase, C-terminal domain"/>
    <property type="match status" value="1"/>
</dbReference>
<evidence type="ECO:0000256" key="6">
    <source>
        <dbReference type="ARBA" id="ARBA00022679"/>
    </source>
</evidence>
<dbReference type="InterPro" id="IPR003594">
    <property type="entry name" value="HATPase_dom"/>
</dbReference>
<evidence type="ECO:0000256" key="8">
    <source>
        <dbReference type="ARBA" id="ARBA00022777"/>
    </source>
</evidence>
<keyword evidence="4" id="KW-1003">Cell membrane</keyword>
<dbReference type="SMART" id="SM00304">
    <property type="entry name" value="HAMP"/>
    <property type="match status" value="1"/>
</dbReference>
<dbReference type="RefSeq" id="WP_210090308.1">
    <property type="nucleotide sequence ID" value="NZ_JAGGKG010000018.1"/>
</dbReference>
<feature type="domain" description="PAS" evidence="13">
    <location>
        <begin position="249"/>
        <end position="294"/>
    </location>
</feature>
<dbReference type="InterPro" id="IPR004358">
    <property type="entry name" value="Sig_transdc_His_kin-like_C"/>
</dbReference>
<keyword evidence="8 15" id="KW-0418">Kinase</keyword>
<dbReference type="Gene3D" id="3.30.450.20">
    <property type="entry name" value="PAS domain"/>
    <property type="match status" value="1"/>
</dbReference>
<keyword evidence="5" id="KW-0597">Phosphoprotein</keyword>
<dbReference type="CDD" id="cd06225">
    <property type="entry name" value="HAMP"/>
    <property type="match status" value="1"/>
</dbReference>
<accession>A0ABS4FVT8</accession>